<evidence type="ECO:0000313" key="2">
    <source>
        <dbReference type="Proteomes" id="UP001472677"/>
    </source>
</evidence>
<evidence type="ECO:0000313" key="1">
    <source>
        <dbReference type="EMBL" id="KAK8524826.1"/>
    </source>
</evidence>
<reference evidence="1 2" key="1">
    <citation type="journal article" date="2024" name="G3 (Bethesda)">
        <title>Genome assembly of Hibiscus sabdariffa L. provides insights into metabolisms of medicinal natural products.</title>
        <authorList>
            <person name="Kim T."/>
        </authorList>
    </citation>
    <scope>NUCLEOTIDE SEQUENCE [LARGE SCALE GENOMIC DNA]</scope>
    <source>
        <strain evidence="1">TK-2024</strain>
        <tissue evidence="1">Old leaves</tissue>
    </source>
</reference>
<protein>
    <submittedName>
        <fullName evidence="1">Uncharacterized protein</fullName>
    </submittedName>
</protein>
<keyword evidence="2" id="KW-1185">Reference proteome</keyword>
<dbReference type="Proteomes" id="UP001472677">
    <property type="component" value="Unassembled WGS sequence"/>
</dbReference>
<comment type="caution">
    <text evidence="1">The sequence shown here is derived from an EMBL/GenBank/DDBJ whole genome shotgun (WGS) entry which is preliminary data.</text>
</comment>
<sequence length="80" mass="8860">MCTKTTAAAIKTDTKILLVASVNSKGQNLQHDEHHMIIDRVAQEKDDEHNYGIVHSVVDGVDVEHEFPWTSSTEAVSSSR</sequence>
<organism evidence="1 2">
    <name type="scientific">Hibiscus sabdariffa</name>
    <name type="common">roselle</name>
    <dbReference type="NCBI Taxonomy" id="183260"/>
    <lineage>
        <taxon>Eukaryota</taxon>
        <taxon>Viridiplantae</taxon>
        <taxon>Streptophyta</taxon>
        <taxon>Embryophyta</taxon>
        <taxon>Tracheophyta</taxon>
        <taxon>Spermatophyta</taxon>
        <taxon>Magnoliopsida</taxon>
        <taxon>eudicotyledons</taxon>
        <taxon>Gunneridae</taxon>
        <taxon>Pentapetalae</taxon>
        <taxon>rosids</taxon>
        <taxon>malvids</taxon>
        <taxon>Malvales</taxon>
        <taxon>Malvaceae</taxon>
        <taxon>Malvoideae</taxon>
        <taxon>Hibiscus</taxon>
    </lineage>
</organism>
<gene>
    <name evidence="1" type="ORF">V6N12_029681</name>
</gene>
<accession>A0ABR2CWU3</accession>
<dbReference type="EMBL" id="JBBPBM010000041">
    <property type="protein sequence ID" value="KAK8524826.1"/>
    <property type="molecule type" value="Genomic_DNA"/>
</dbReference>
<proteinExistence type="predicted"/>
<name>A0ABR2CWU3_9ROSI</name>